<accession>A0AAQ4DG43</accession>
<comment type="caution">
    <text evidence="2">The sequence shown here is derived from an EMBL/GenBank/DDBJ whole genome shotgun (WGS) entry which is preliminary data.</text>
</comment>
<keyword evidence="1" id="KW-0732">Signal</keyword>
<evidence type="ECO:0000256" key="1">
    <source>
        <dbReference type="SAM" id="SignalP"/>
    </source>
</evidence>
<feature type="signal peptide" evidence="1">
    <location>
        <begin position="1"/>
        <end position="20"/>
    </location>
</feature>
<dbReference type="PROSITE" id="PS51257">
    <property type="entry name" value="PROKAR_LIPOPROTEIN"/>
    <property type="match status" value="1"/>
</dbReference>
<dbReference type="EMBL" id="JARKHS020031173">
    <property type="protein sequence ID" value="KAK8761433.1"/>
    <property type="molecule type" value="Genomic_DNA"/>
</dbReference>
<organism evidence="2 3">
    <name type="scientific">Amblyomma americanum</name>
    <name type="common">Lone star tick</name>
    <dbReference type="NCBI Taxonomy" id="6943"/>
    <lineage>
        <taxon>Eukaryota</taxon>
        <taxon>Metazoa</taxon>
        <taxon>Ecdysozoa</taxon>
        <taxon>Arthropoda</taxon>
        <taxon>Chelicerata</taxon>
        <taxon>Arachnida</taxon>
        <taxon>Acari</taxon>
        <taxon>Parasitiformes</taxon>
        <taxon>Ixodida</taxon>
        <taxon>Ixodoidea</taxon>
        <taxon>Ixodidae</taxon>
        <taxon>Amblyomminae</taxon>
        <taxon>Amblyomma</taxon>
    </lineage>
</organism>
<dbReference type="Proteomes" id="UP001321473">
    <property type="component" value="Unassembled WGS sequence"/>
</dbReference>
<evidence type="ECO:0008006" key="4">
    <source>
        <dbReference type="Google" id="ProtNLM"/>
    </source>
</evidence>
<keyword evidence="3" id="KW-1185">Reference proteome</keyword>
<sequence length="155" mass="18188">MVLQLRLLLQHALFLQLTLAQSCTASICSLNCVCYYSGGGALTISLSGRALQLPRERKLRRQLAVPKCLRSRLMLLKLWLLLLHMLLELMFAQRLLHPSLLWCIFDLTRLLMCPCQRHLFLIFRMHHHFLKRKCMLMLLQVSVYLRLLVALQQLH</sequence>
<reference evidence="2 3" key="1">
    <citation type="journal article" date="2023" name="Arcadia Sci">
        <title>De novo assembly of a long-read Amblyomma americanum tick genome.</title>
        <authorList>
            <person name="Chou S."/>
            <person name="Poskanzer K.E."/>
            <person name="Rollins M."/>
            <person name="Thuy-Boun P.S."/>
        </authorList>
    </citation>
    <scope>NUCLEOTIDE SEQUENCE [LARGE SCALE GENOMIC DNA]</scope>
    <source>
        <strain evidence="2">F_SG_1</strain>
        <tissue evidence="2">Salivary glands</tissue>
    </source>
</reference>
<proteinExistence type="predicted"/>
<protein>
    <recommendedName>
        <fullName evidence="4">Secreted protein</fullName>
    </recommendedName>
</protein>
<feature type="chain" id="PRO_5042893529" description="Secreted protein" evidence="1">
    <location>
        <begin position="21"/>
        <end position="155"/>
    </location>
</feature>
<evidence type="ECO:0000313" key="2">
    <source>
        <dbReference type="EMBL" id="KAK8761433.1"/>
    </source>
</evidence>
<dbReference type="AlphaFoldDB" id="A0AAQ4DG43"/>
<name>A0AAQ4DG43_AMBAM</name>
<evidence type="ECO:0000313" key="3">
    <source>
        <dbReference type="Proteomes" id="UP001321473"/>
    </source>
</evidence>
<gene>
    <name evidence="2" type="ORF">V5799_027299</name>
</gene>